<dbReference type="Gene3D" id="2.60.120.560">
    <property type="entry name" value="Exo-inulinase, domain 1"/>
    <property type="match status" value="1"/>
</dbReference>
<evidence type="ECO:0000259" key="1">
    <source>
        <dbReference type="Pfam" id="PF08244"/>
    </source>
</evidence>
<proteinExistence type="predicted"/>
<protein>
    <recommendedName>
        <fullName evidence="1">Glycosyl hydrolase family 32 C-terminal domain-containing protein</fullName>
    </recommendedName>
</protein>
<dbReference type="Proteomes" id="UP000310334">
    <property type="component" value="Unassembled WGS sequence"/>
</dbReference>
<name>A0A4S4BL78_9BACI</name>
<dbReference type="OrthoDB" id="9759709at2"/>
<dbReference type="InterPro" id="IPR013189">
    <property type="entry name" value="Glyco_hydro_32_C"/>
</dbReference>
<evidence type="ECO:0000313" key="3">
    <source>
        <dbReference type="Proteomes" id="UP000310334"/>
    </source>
</evidence>
<comment type="caution">
    <text evidence="2">The sequence shown here is derived from an EMBL/GenBank/DDBJ whole genome shotgun (WGS) entry which is preliminary data.</text>
</comment>
<dbReference type="Pfam" id="PF08244">
    <property type="entry name" value="Glyco_hydro_32C"/>
    <property type="match status" value="1"/>
</dbReference>
<gene>
    <name evidence="2" type="ORF">E6W99_25240</name>
</gene>
<evidence type="ECO:0000313" key="2">
    <source>
        <dbReference type="EMBL" id="THF74554.1"/>
    </source>
</evidence>
<dbReference type="EMBL" id="SSNT01000036">
    <property type="protein sequence ID" value="THF74554.1"/>
    <property type="molecule type" value="Genomic_DNA"/>
</dbReference>
<dbReference type="AlphaFoldDB" id="A0A4S4BL78"/>
<keyword evidence="3" id="KW-1185">Reference proteome</keyword>
<feature type="domain" description="Glycosyl hydrolase family 32 C-terminal" evidence="1">
    <location>
        <begin position="15"/>
        <end position="142"/>
    </location>
</feature>
<sequence length="159" mass="18394">MIVGKLIQKPYHTIETYQKNKVGFQNFTISRDYENSSMDGSSQQMEVQFDMQKGNKFTTEFFKGENEKLLLTFNKSRNVMVLDRRNTEYSIVNLGAKNDFTRSQLIDLSNPVNLTIILDISSIEIFVNDGDHVFTSLFFSKELGERVCFILKVRLALID</sequence>
<accession>A0A4S4BL78</accession>
<dbReference type="PANTHER" id="PTHR43101:SF1">
    <property type="entry name" value="BETA-FRUCTOSIDASE"/>
    <property type="match status" value="1"/>
</dbReference>
<dbReference type="SUPFAM" id="SSF49899">
    <property type="entry name" value="Concanavalin A-like lectins/glucanases"/>
    <property type="match status" value="1"/>
</dbReference>
<dbReference type="InterPro" id="IPR051214">
    <property type="entry name" value="GH32_Enzymes"/>
</dbReference>
<organism evidence="2 3">
    <name type="scientific">Metabacillus sediminilitoris</name>
    <dbReference type="NCBI Taxonomy" id="2567941"/>
    <lineage>
        <taxon>Bacteria</taxon>
        <taxon>Bacillati</taxon>
        <taxon>Bacillota</taxon>
        <taxon>Bacilli</taxon>
        <taxon>Bacillales</taxon>
        <taxon>Bacillaceae</taxon>
        <taxon>Metabacillus</taxon>
    </lineage>
</organism>
<reference evidence="2 3" key="1">
    <citation type="submission" date="2019-04" db="EMBL/GenBank/DDBJ databases">
        <title>Bacillus sediminilitoris sp. nov., isolated from a tidal flat sediment on the East China Sea.</title>
        <authorList>
            <person name="Wei Y."/>
            <person name="Mao H."/>
            <person name="Fang J."/>
        </authorList>
    </citation>
    <scope>NUCLEOTIDE SEQUENCE [LARGE SCALE GENOMIC DNA]</scope>
    <source>
        <strain evidence="2 3">DSL-17</strain>
    </source>
</reference>
<dbReference type="PANTHER" id="PTHR43101">
    <property type="entry name" value="BETA-FRUCTOSIDASE"/>
    <property type="match status" value="1"/>
</dbReference>
<dbReference type="RefSeq" id="WP_136359030.1">
    <property type="nucleotide sequence ID" value="NZ_CP046266.1"/>
</dbReference>
<dbReference type="InterPro" id="IPR013320">
    <property type="entry name" value="ConA-like_dom_sf"/>
</dbReference>